<evidence type="ECO:0000313" key="14">
    <source>
        <dbReference type="Proteomes" id="UP000033882"/>
    </source>
</evidence>
<name>A0A0G1U511_9BACT</name>
<evidence type="ECO:0000256" key="9">
    <source>
        <dbReference type="ARBA" id="ARBA00023235"/>
    </source>
</evidence>
<keyword evidence="3" id="KW-0479">Metal-binding</keyword>
<feature type="site" description="Interaction with DNA" evidence="10">
    <location>
        <position position="144"/>
    </location>
</feature>
<dbReference type="InterPro" id="IPR034149">
    <property type="entry name" value="TOPRIM_TopoI"/>
</dbReference>
<dbReference type="InterPro" id="IPR013498">
    <property type="entry name" value="Topo_IA_Znf"/>
</dbReference>
<proteinExistence type="inferred from homology"/>
<dbReference type="InterPro" id="IPR023405">
    <property type="entry name" value="Topo_IA_core_domain"/>
</dbReference>
<feature type="site" description="Interaction with DNA" evidence="10">
    <location>
        <position position="297"/>
    </location>
</feature>
<dbReference type="Pfam" id="PF01396">
    <property type="entry name" value="Zn_ribbon_Top1"/>
    <property type="match status" value="2"/>
</dbReference>
<keyword evidence="5" id="KW-0862">Zinc</keyword>
<evidence type="ECO:0000256" key="3">
    <source>
        <dbReference type="ARBA" id="ARBA00022723"/>
    </source>
</evidence>
<evidence type="ECO:0000256" key="8">
    <source>
        <dbReference type="ARBA" id="ARBA00023125"/>
    </source>
</evidence>
<dbReference type="GO" id="GO:0005694">
    <property type="term" value="C:chromosome"/>
    <property type="evidence" value="ECO:0007669"/>
    <property type="project" value="InterPro"/>
</dbReference>
<dbReference type="SMART" id="SM00437">
    <property type="entry name" value="TOP1Ac"/>
    <property type="match status" value="1"/>
</dbReference>
<feature type="region of interest" description="Interaction with DNA" evidence="10">
    <location>
        <begin position="164"/>
        <end position="169"/>
    </location>
</feature>
<organism evidence="13 14">
    <name type="scientific">Candidatus Wolfebacteria bacterium GW2011_GWA2_47_9b</name>
    <dbReference type="NCBI Taxonomy" id="1619005"/>
    <lineage>
        <taxon>Bacteria</taxon>
        <taxon>Candidatus Wolfeibacteriota</taxon>
    </lineage>
</organism>
<dbReference type="Pfam" id="PF01751">
    <property type="entry name" value="Toprim"/>
    <property type="match status" value="1"/>
</dbReference>
<comment type="catalytic activity">
    <reaction evidence="1 10">
        <text>ATP-independent breakage of single-stranded DNA, followed by passage and rejoining.</text>
        <dbReference type="EC" id="5.6.2.1"/>
    </reaction>
</comment>
<dbReference type="GO" id="GO:0003677">
    <property type="term" value="F:DNA binding"/>
    <property type="evidence" value="ECO:0007669"/>
    <property type="project" value="UniProtKB-KW"/>
</dbReference>
<dbReference type="InterPro" id="IPR003602">
    <property type="entry name" value="Topo_IA_DNA-bd_dom"/>
</dbReference>
<keyword evidence="6" id="KW-0460">Magnesium</keyword>
<dbReference type="SMART" id="SM00493">
    <property type="entry name" value="TOPRIM"/>
    <property type="match status" value="1"/>
</dbReference>
<feature type="domain" description="Topo IA-type catalytic" evidence="12">
    <location>
        <begin position="130"/>
        <end position="557"/>
    </location>
</feature>
<dbReference type="PROSITE" id="PS50880">
    <property type="entry name" value="TOPRIM"/>
    <property type="match status" value="1"/>
</dbReference>
<keyword evidence="8 10" id="KW-0238">DNA-binding</keyword>
<dbReference type="CDD" id="cd00186">
    <property type="entry name" value="TOP1Ac"/>
    <property type="match status" value="1"/>
</dbReference>
<evidence type="ECO:0000313" key="13">
    <source>
        <dbReference type="EMBL" id="KKU89162.1"/>
    </source>
</evidence>
<evidence type="ECO:0000259" key="11">
    <source>
        <dbReference type="PROSITE" id="PS50880"/>
    </source>
</evidence>
<feature type="site" description="Interaction with DNA" evidence="10">
    <location>
        <position position="156"/>
    </location>
</feature>
<dbReference type="CDD" id="cd03363">
    <property type="entry name" value="TOPRIM_TopoIA_TopoI"/>
    <property type="match status" value="1"/>
</dbReference>
<sequence length="668" mass="76285">MKLVIVESPTKAKTISKFLGKGYQIESSFGHIRDLPKSKLAIDIEHDFEPSYIIPVKAKKRVTQLKKDAAKADIVILASDEDREGEAIAHHLTEALKLTDRPASQVQRITFHEITKTAIEEALKHPRTINEDLVYAQQARRVLDRLVGYKLSPFLWEKVMKRLSAGRVQSVALRLICDREDEIKKFIAEEYWTISALFKKERSETAIETNLVSIDKKTLAKFDIPDKELANALKKQLNESIFSVAKIEEKESHKNPLAPFTTSTLQQEGSKKLRYSAKQTMAIAQGLYEKGLITYMRTDSVNLSKESLDGAKSWIIEHLGVQYATDAPRTFKTKSKLAQEAHEAIRPTNPSLTPELFQVDDDPKAKKLYELIWRRFIASQLPQAVFKTTSFDIEGTNEKAHKTFGLRTSVTMTTFDGFQKIMPSGAEEKVMPRLIEGETLEAEKIIPVQHFTEPPARYDEASLIKILEEYGIGRPSTYAPTISTIQARNYVEKTDQRRFKPTEIGEAVNEMLVAHFPQIVDVQFTAKMEDEFDEVAEGHKKWSDVIRTFYVPFEKNLEQKMKEVPKIERALEVSDELCEKCGKQMLIKYSRFGKFLACSGFPECRNTKKILTEEERLLGKCPTCKEGDIIKRKSKRGRAFYGCSRYPDCDYASWKKPGEKEEGDDTIE</sequence>
<evidence type="ECO:0000256" key="2">
    <source>
        <dbReference type="ARBA" id="ARBA00009446"/>
    </source>
</evidence>
<dbReference type="GO" id="GO:0003917">
    <property type="term" value="F:DNA topoisomerase type I (single strand cut, ATP-independent) activity"/>
    <property type="evidence" value="ECO:0007669"/>
    <property type="project" value="UniProtKB-UniRule"/>
</dbReference>
<dbReference type="InterPro" id="IPR028612">
    <property type="entry name" value="Topoisom_1_IA"/>
</dbReference>
<dbReference type="EMBL" id="LCPB01000018">
    <property type="protein sequence ID" value="KKU89162.1"/>
    <property type="molecule type" value="Genomic_DNA"/>
</dbReference>
<dbReference type="InterPro" id="IPR000380">
    <property type="entry name" value="Topo_IA"/>
</dbReference>
<dbReference type="HAMAP" id="MF_00952">
    <property type="entry name" value="Topoisom_1_prok"/>
    <property type="match status" value="1"/>
</dbReference>
<evidence type="ECO:0000256" key="4">
    <source>
        <dbReference type="ARBA" id="ARBA00022771"/>
    </source>
</evidence>
<dbReference type="InterPro" id="IPR005733">
    <property type="entry name" value="TopoI_bac-type"/>
</dbReference>
<dbReference type="Gene3D" id="2.70.20.10">
    <property type="entry name" value="Topoisomerase I, domain 3"/>
    <property type="match status" value="1"/>
</dbReference>
<dbReference type="InterPro" id="IPR013825">
    <property type="entry name" value="Topo_IA_cen_sub2"/>
</dbReference>
<dbReference type="Gene3D" id="1.10.290.10">
    <property type="entry name" value="Topoisomerase I, domain 4"/>
    <property type="match status" value="1"/>
</dbReference>
<keyword evidence="9 10" id="KW-0413">Isomerase</keyword>
<dbReference type="SMART" id="SM00436">
    <property type="entry name" value="TOP1Bc"/>
    <property type="match status" value="1"/>
</dbReference>
<dbReference type="InterPro" id="IPR003601">
    <property type="entry name" value="Topo_IA_2"/>
</dbReference>
<dbReference type="NCBIfam" id="TIGR01051">
    <property type="entry name" value="topA_bact"/>
    <property type="match status" value="1"/>
</dbReference>
<dbReference type="Pfam" id="PF01131">
    <property type="entry name" value="Topoisom_bac"/>
    <property type="match status" value="1"/>
</dbReference>
<comment type="subunit">
    <text evidence="10">Monomer.</text>
</comment>
<dbReference type="GO" id="GO:0006265">
    <property type="term" value="P:DNA topological change"/>
    <property type="evidence" value="ECO:0007669"/>
    <property type="project" value="UniProtKB-UniRule"/>
</dbReference>
<feature type="active site" description="O-(5'-phospho-DNA)-tyrosine intermediate" evidence="10">
    <location>
        <position position="295"/>
    </location>
</feature>
<feature type="site" description="Interaction with DNA" evidence="10">
    <location>
        <position position="31"/>
    </location>
</feature>
<dbReference type="PROSITE" id="PS52039">
    <property type="entry name" value="TOPO_IA_2"/>
    <property type="match status" value="1"/>
</dbReference>
<dbReference type="PROSITE" id="PS00396">
    <property type="entry name" value="TOPO_IA_1"/>
    <property type="match status" value="1"/>
</dbReference>
<evidence type="ECO:0000256" key="7">
    <source>
        <dbReference type="ARBA" id="ARBA00023029"/>
    </source>
</evidence>
<dbReference type="Gene3D" id="3.30.65.10">
    <property type="entry name" value="Bacterial Topoisomerase I, domain 1"/>
    <property type="match status" value="2"/>
</dbReference>
<feature type="site" description="Interaction with DNA" evidence="10">
    <location>
        <position position="149"/>
    </location>
</feature>
<comment type="similarity">
    <text evidence="2 10">Belongs to the type IA topoisomerase family.</text>
</comment>
<reference evidence="13 14" key="1">
    <citation type="journal article" date="2015" name="Nature">
        <title>rRNA introns, odd ribosomes, and small enigmatic genomes across a large radiation of phyla.</title>
        <authorList>
            <person name="Brown C.T."/>
            <person name="Hug L.A."/>
            <person name="Thomas B.C."/>
            <person name="Sharon I."/>
            <person name="Castelle C.J."/>
            <person name="Singh A."/>
            <person name="Wilkins M.J."/>
            <person name="Williams K.H."/>
            <person name="Banfield J.F."/>
        </authorList>
    </citation>
    <scope>NUCLEOTIDE SEQUENCE [LARGE SCALE GENOMIC DNA]</scope>
</reference>
<evidence type="ECO:0000256" key="1">
    <source>
        <dbReference type="ARBA" id="ARBA00000213"/>
    </source>
</evidence>
<dbReference type="PANTHER" id="PTHR42785">
    <property type="entry name" value="DNA TOPOISOMERASE, TYPE IA, CORE"/>
    <property type="match status" value="1"/>
</dbReference>
<dbReference type="Gene3D" id="1.10.460.10">
    <property type="entry name" value="Topoisomerase I, domain 2"/>
    <property type="match status" value="1"/>
</dbReference>
<feature type="site" description="Interaction with DNA" evidence="10">
    <location>
        <position position="140"/>
    </location>
</feature>
<keyword evidence="4" id="KW-0863">Zinc-finger</keyword>
<dbReference type="SUPFAM" id="SSF56712">
    <property type="entry name" value="Prokaryotic type I DNA topoisomerase"/>
    <property type="match status" value="1"/>
</dbReference>
<dbReference type="InterPro" id="IPR013824">
    <property type="entry name" value="Topo_IA_cen_sub1"/>
</dbReference>
<dbReference type="PATRIC" id="fig|1619005.3.peg.951"/>
<dbReference type="InterPro" id="IPR013826">
    <property type="entry name" value="Topo_IA_cen_sub3"/>
</dbReference>
<dbReference type="EC" id="5.6.2.1" evidence="10"/>
<keyword evidence="7 10" id="KW-0799">Topoisomerase</keyword>
<feature type="site" description="Interaction with DNA" evidence="10">
    <location>
        <position position="488"/>
    </location>
</feature>
<evidence type="ECO:0000259" key="12">
    <source>
        <dbReference type="PROSITE" id="PS52039"/>
    </source>
</evidence>
<dbReference type="InterPro" id="IPR023406">
    <property type="entry name" value="Topo_IA_AS"/>
</dbReference>
<comment type="caution">
    <text evidence="13">The sequence shown here is derived from an EMBL/GenBank/DDBJ whole genome shotgun (WGS) entry which is preliminary data.</text>
</comment>
<dbReference type="InterPro" id="IPR006171">
    <property type="entry name" value="TOPRIM_dom"/>
</dbReference>
<gene>
    <name evidence="10" type="primary">topA</name>
    <name evidence="13" type="ORF">UY19_C0018G0007</name>
</gene>
<dbReference type="AlphaFoldDB" id="A0A0G1U511"/>
<dbReference type="GO" id="GO:0008270">
    <property type="term" value="F:zinc ion binding"/>
    <property type="evidence" value="ECO:0007669"/>
    <property type="project" value="UniProtKB-KW"/>
</dbReference>
<feature type="site" description="Interaction with DNA" evidence="10">
    <location>
        <position position="141"/>
    </location>
</feature>
<dbReference type="PANTHER" id="PTHR42785:SF1">
    <property type="entry name" value="DNA TOPOISOMERASE"/>
    <property type="match status" value="1"/>
</dbReference>
<evidence type="ECO:0000256" key="6">
    <source>
        <dbReference type="ARBA" id="ARBA00022842"/>
    </source>
</evidence>
<dbReference type="InterPro" id="IPR013497">
    <property type="entry name" value="Topo_IA_cen"/>
</dbReference>
<dbReference type="Proteomes" id="UP000033882">
    <property type="component" value="Unassembled WGS sequence"/>
</dbReference>
<protein>
    <recommendedName>
        <fullName evidence="10">DNA topoisomerase 1</fullName>
        <ecNumber evidence="10">5.6.2.1</ecNumber>
    </recommendedName>
    <alternativeName>
        <fullName evidence="10">DNA topoisomerase I</fullName>
    </alternativeName>
</protein>
<evidence type="ECO:0000256" key="10">
    <source>
        <dbReference type="HAMAP-Rule" id="MF_00952"/>
    </source>
</evidence>
<dbReference type="SUPFAM" id="SSF57783">
    <property type="entry name" value="Zinc beta-ribbon"/>
    <property type="match status" value="1"/>
</dbReference>
<dbReference type="PRINTS" id="PR00417">
    <property type="entry name" value="PRTPISMRASEI"/>
</dbReference>
<feature type="domain" description="Toprim" evidence="11">
    <location>
        <begin position="1"/>
        <end position="114"/>
    </location>
</feature>
<accession>A0A0G1U511</accession>
<evidence type="ECO:0000256" key="5">
    <source>
        <dbReference type="ARBA" id="ARBA00022833"/>
    </source>
</evidence>
<comment type="function">
    <text evidence="10">Releases the supercoiling and torsional tension of DNA, which is introduced during the DNA replication and transcription, by transiently cleaving and rejoining one strand of the DNA duplex. Introduces a single-strand break via transesterification at a target site in duplex DNA. The scissile phosphodiester is attacked by the catalytic tyrosine of the enzyme, resulting in the formation of a DNA-(5'-phosphotyrosyl)-enzyme intermediate and the expulsion of a 3'-OH DNA strand. The free DNA strand then undergoes passage around the unbroken strand, thus removing DNA supercoils. Finally, in the religation step, the DNA 3'-OH attacks the covalent intermediate to expel the active-site tyrosine and restore the DNA phosphodiester backbone.</text>
</comment>
<dbReference type="Gene3D" id="3.40.50.140">
    <property type="match status" value="1"/>
</dbReference>